<proteinExistence type="predicted"/>
<organism evidence="2 3">
    <name type="scientific">Carex littledalei</name>
    <dbReference type="NCBI Taxonomy" id="544730"/>
    <lineage>
        <taxon>Eukaryota</taxon>
        <taxon>Viridiplantae</taxon>
        <taxon>Streptophyta</taxon>
        <taxon>Embryophyta</taxon>
        <taxon>Tracheophyta</taxon>
        <taxon>Spermatophyta</taxon>
        <taxon>Magnoliopsida</taxon>
        <taxon>Liliopsida</taxon>
        <taxon>Poales</taxon>
        <taxon>Cyperaceae</taxon>
        <taxon>Cyperoideae</taxon>
        <taxon>Cariceae</taxon>
        <taxon>Carex</taxon>
        <taxon>Carex subgen. Euthyceras</taxon>
    </lineage>
</organism>
<protein>
    <submittedName>
        <fullName evidence="2">Abscisic acid receptor PYL10</fullName>
    </submittedName>
</protein>
<keyword evidence="3" id="KW-1185">Reference proteome</keyword>
<dbReference type="InterPro" id="IPR023393">
    <property type="entry name" value="START-like_dom_sf"/>
</dbReference>
<dbReference type="Proteomes" id="UP000623129">
    <property type="component" value="Unassembled WGS sequence"/>
</dbReference>
<dbReference type="EMBL" id="SWLB01000015">
    <property type="protein sequence ID" value="KAF3328612.1"/>
    <property type="molecule type" value="Genomic_DNA"/>
</dbReference>
<dbReference type="AlphaFoldDB" id="A0A833QX41"/>
<evidence type="ECO:0000313" key="3">
    <source>
        <dbReference type="Proteomes" id="UP000623129"/>
    </source>
</evidence>
<dbReference type="SUPFAM" id="SSF55961">
    <property type="entry name" value="Bet v1-like"/>
    <property type="match status" value="1"/>
</dbReference>
<reference evidence="2" key="1">
    <citation type="submission" date="2020-01" db="EMBL/GenBank/DDBJ databases">
        <title>Genome sequence of Kobresia littledalei, the first chromosome-level genome in the family Cyperaceae.</title>
        <authorList>
            <person name="Qu G."/>
        </authorList>
    </citation>
    <scope>NUCLEOTIDE SEQUENCE</scope>
    <source>
        <strain evidence="2">C.B.Clarke</strain>
        <tissue evidence="2">Leaf</tissue>
    </source>
</reference>
<keyword evidence="2" id="KW-0675">Receptor</keyword>
<name>A0A833QX41_9POAL</name>
<feature type="region of interest" description="Disordered" evidence="1">
    <location>
        <begin position="88"/>
        <end position="107"/>
    </location>
</feature>
<sequence>MRRFDESQKYKPFVNRCVVRGGLEIGSVREISLKSELPATDTSKPLERLDDIEHILGIHSIGRDQILKKKQIVSAFLPSYRQIGIQQNSRATRPYRGHLEGITKPKS</sequence>
<dbReference type="Gene3D" id="3.30.530.20">
    <property type="match status" value="1"/>
</dbReference>
<evidence type="ECO:0000256" key="1">
    <source>
        <dbReference type="SAM" id="MobiDB-lite"/>
    </source>
</evidence>
<feature type="compositionally biased region" description="Basic and acidic residues" evidence="1">
    <location>
        <begin position="97"/>
        <end position="107"/>
    </location>
</feature>
<gene>
    <name evidence="2" type="ORF">FCM35_KLT05690</name>
</gene>
<comment type="caution">
    <text evidence="2">The sequence shown here is derived from an EMBL/GenBank/DDBJ whole genome shotgun (WGS) entry which is preliminary data.</text>
</comment>
<evidence type="ECO:0000313" key="2">
    <source>
        <dbReference type="EMBL" id="KAF3328612.1"/>
    </source>
</evidence>
<dbReference type="OrthoDB" id="4436220at2759"/>
<accession>A0A833QX41</accession>